<proteinExistence type="predicted"/>
<keyword evidence="1" id="KW-0472">Membrane</keyword>
<dbReference type="InterPro" id="IPR012334">
    <property type="entry name" value="Pectin_lyas_fold"/>
</dbReference>
<evidence type="ECO:0000313" key="3">
    <source>
        <dbReference type="EMBL" id="GAH64186.1"/>
    </source>
</evidence>
<protein>
    <recommendedName>
        <fullName evidence="2">Right handed beta helix domain-containing protein</fullName>
    </recommendedName>
</protein>
<gene>
    <name evidence="3" type="ORF">S03H2_48406</name>
</gene>
<keyword evidence="1" id="KW-1133">Transmembrane helix</keyword>
<reference evidence="3" key="1">
    <citation type="journal article" date="2014" name="Front. Microbiol.">
        <title>High frequency of phylogenetically diverse reductive dehalogenase-homologous genes in deep subseafloor sedimentary metagenomes.</title>
        <authorList>
            <person name="Kawai M."/>
            <person name="Futagami T."/>
            <person name="Toyoda A."/>
            <person name="Takaki Y."/>
            <person name="Nishi S."/>
            <person name="Hori S."/>
            <person name="Arai W."/>
            <person name="Tsubouchi T."/>
            <person name="Morono Y."/>
            <person name="Uchiyama I."/>
            <person name="Ito T."/>
            <person name="Fujiyama A."/>
            <person name="Inagaki F."/>
            <person name="Takami H."/>
        </authorList>
    </citation>
    <scope>NUCLEOTIDE SEQUENCE</scope>
    <source>
        <strain evidence="3">Expedition CK06-06</strain>
    </source>
</reference>
<dbReference type="InterPro" id="IPR006626">
    <property type="entry name" value="PbH1"/>
</dbReference>
<organism evidence="3">
    <name type="scientific">marine sediment metagenome</name>
    <dbReference type="NCBI Taxonomy" id="412755"/>
    <lineage>
        <taxon>unclassified sequences</taxon>
        <taxon>metagenomes</taxon>
        <taxon>ecological metagenomes</taxon>
    </lineage>
</organism>
<dbReference type="InterPro" id="IPR039448">
    <property type="entry name" value="Beta_helix"/>
</dbReference>
<dbReference type="NCBIfam" id="TIGR03804">
    <property type="entry name" value="para_beta_helix"/>
    <property type="match status" value="1"/>
</dbReference>
<dbReference type="SMART" id="SM00710">
    <property type="entry name" value="PbH1"/>
    <property type="match status" value="2"/>
</dbReference>
<feature type="non-terminal residue" evidence="3">
    <location>
        <position position="126"/>
    </location>
</feature>
<sequence>MERLRYNQEEKLADSPLTKPRIFLGSFYIVFAFGILFNWFTYFLIIVLDPLPDRFIFNYIEFAGIDLEAFLENCTIIGNTMYDNGQDGIVLRQDCDNNTIRENLIYRSGYSGILLQGGSDHNIVKK</sequence>
<dbReference type="Pfam" id="PF13229">
    <property type="entry name" value="Beta_helix"/>
    <property type="match status" value="1"/>
</dbReference>
<accession>X1H209</accession>
<dbReference type="Gene3D" id="2.160.20.10">
    <property type="entry name" value="Single-stranded right-handed beta-helix, Pectin lyase-like"/>
    <property type="match status" value="1"/>
</dbReference>
<dbReference type="InterPro" id="IPR022441">
    <property type="entry name" value="Para_beta_helix_rpt-2"/>
</dbReference>
<dbReference type="AlphaFoldDB" id="X1H209"/>
<name>X1H209_9ZZZZ</name>
<feature type="domain" description="Right handed beta helix" evidence="2">
    <location>
        <begin position="72"/>
        <end position="123"/>
    </location>
</feature>
<comment type="caution">
    <text evidence="3">The sequence shown here is derived from an EMBL/GenBank/DDBJ whole genome shotgun (WGS) entry which is preliminary data.</text>
</comment>
<evidence type="ECO:0000259" key="2">
    <source>
        <dbReference type="Pfam" id="PF13229"/>
    </source>
</evidence>
<dbReference type="EMBL" id="BARU01030518">
    <property type="protein sequence ID" value="GAH64186.1"/>
    <property type="molecule type" value="Genomic_DNA"/>
</dbReference>
<feature type="transmembrane region" description="Helical" evidence="1">
    <location>
        <begin position="21"/>
        <end position="48"/>
    </location>
</feature>
<dbReference type="SUPFAM" id="SSF51126">
    <property type="entry name" value="Pectin lyase-like"/>
    <property type="match status" value="1"/>
</dbReference>
<evidence type="ECO:0000256" key="1">
    <source>
        <dbReference type="SAM" id="Phobius"/>
    </source>
</evidence>
<dbReference type="InterPro" id="IPR011050">
    <property type="entry name" value="Pectin_lyase_fold/virulence"/>
</dbReference>
<keyword evidence="1" id="KW-0812">Transmembrane</keyword>